<comment type="caution">
    <text evidence="1">The sequence shown here is derived from an EMBL/GenBank/DDBJ whole genome shotgun (WGS) entry which is preliminary data.</text>
</comment>
<organism evidence="1 2">
    <name type="scientific">Cryptotermes secundus</name>
    <dbReference type="NCBI Taxonomy" id="105785"/>
    <lineage>
        <taxon>Eukaryota</taxon>
        <taxon>Metazoa</taxon>
        <taxon>Ecdysozoa</taxon>
        <taxon>Arthropoda</taxon>
        <taxon>Hexapoda</taxon>
        <taxon>Insecta</taxon>
        <taxon>Pterygota</taxon>
        <taxon>Neoptera</taxon>
        <taxon>Polyneoptera</taxon>
        <taxon>Dictyoptera</taxon>
        <taxon>Blattodea</taxon>
        <taxon>Blattoidea</taxon>
        <taxon>Termitoidae</taxon>
        <taxon>Kalotermitidae</taxon>
        <taxon>Cryptotermitinae</taxon>
        <taxon>Cryptotermes</taxon>
    </lineage>
</organism>
<name>A0A2J7PSB7_9NEOP</name>
<dbReference type="EMBL" id="NEVH01021935">
    <property type="protein sequence ID" value="PNF19219.1"/>
    <property type="molecule type" value="Genomic_DNA"/>
</dbReference>
<evidence type="ECO:0000313" key="2">
    <source>
        <dbReference type="Proteomes" id="UP000235965"/>
    </source>
</evidence>
<reference evidence="1 2" key="1">
    <citation type="submission" date="2017-12" db="EMBL/GenBank/DDBJ databases">
        <title>Hemimetabolous genomes reveal molecular basis of termite eusociality.</title>
        <authorList>
            <person name="Harrison M.C."/>
            <person name="Jongepier E."/>
            <person name="Robertson H.M."/>
            <person name="Arning N."/>
            <person name="Bitard-Feildel T."/>
            <person name="Chao H."/>
            <person name="Childers C.P."/>
            <person name="Dinh H."/>
            <person name="Doddapaneni H."/>
            <person name="Dugan S."/>
            <person name="Gowin J."/>
            <person name="Greiner C."/>
            <person name="Han Y."/>
            <person name="Hu H."/>
            <person name="Hughes D.S.T."/>
            <person name="Huylmans A.-K."/>
            <person name="Kemena C."/>
            <person name="Kremer L.P.M."/>
            <person name="Lee S.L."/>
            <person name="Lopez-Ezquerra A."/>
            <person name="Mallet L."/>
            <person name="Monroy-Kuhn J.M."/>
            <person name="Moser A."/>
            <person name="Murali S.C."/>
            <person name="Muzny D.M."/>
            <person name="Otani S."/>
            <person name="Piulachs M.-D."/>
            <person name="Poelchau M."/>
            <person name="Qu J."/>
            <person name="Schaub F."/>
            <person name="Wada-Katsumata A."/>
            <person name="Worley K.C."/>
            <person name="Xie Q."/>
            <person name="Ylla G."/>
            <person name="Poulsen M."/>
            <person name="Gibbs R.A."/>
            <person name="Schal C."/>
            <person name="Richards S."/>
            <person name="Belles X."/>
            <person name="Korb J."/>
            <person name="Bornberg-Bauer E."/>
        </authorList>
    </citation>
    <scope>NUCLEOTIDE SEQUENCE [LARGE SCALE GENOMIC DNA]</scope>
    <source>
        <tissue evidence="1">Whole body</tissue>
    </source>
</reference>
<dbReference type="InParanoid" id="A0A2J7PSB7"/>
<dbReference type="GO" id="GO:0019005">
    <property type="term" value="C:SCF ubiquitin ligase complex"/>
    <property type="evidence" value="ECO:0007669"/>
    <property type="project" value="TreeGrafter"/>
</dbReference>
<dbReference type="InterPro" id="IPR032675">
    <property type="entry name" value="LRR_dom_sf"/>
</dbReference>
<dbReference type="STRING" id="105785.A0A2J7PSB7"/>
<gene>
    <name evidence="1" type="ORF">B7P43_G08964</name>
</gene>
<dbReference type="GO" id="GO:0031146">
    <property type="term" value="P:SCF-dependent proteasomal ubiquitin-dependent protein catabolic process"/>
    <property type="evidence" value="ECO:0007669"/>
    <property type="project" value="TreeGrafter"/>
</dbReference>
<evidence type="ECO:0000313" key="1">
    <source>
        <dbReference type="EMBL" id="PNF19219.1"/>
    </source>
</evidence>
<sequence>HYSAVGRINMPQLKQPVTLKDKCLQECVNLYCGTLARWISILRQAEASIRIGYCSTEISVLAECRQIERSLSEFPYFIIEMMSPQLTKKFADMITNYNYNSRYIQNVFLDRERRSRLCSAMFRSVLTPHVYEYNEEIVSSSFTQELLIQTLDSVPGLRTLHLRFRTSSIEGDPGGLAKMIYHLRHLQIFTYEYHCTDEVIEQLGLHCTHLKMVSLCLSFRVTNASAKHLLQLKKLEILNLCGTGIDKKHYAFLLSKLPQIKEIVFRKKDDYILDHVAEKNLNKISHVRGNVEDISKLARRCRNITNLDICLFTEDLSGLAALATLHTLRLARGDYAKCNLNAVLTDIGHRLTDLTLYLIKHINLQDIITLCPSLSSLTLSLCTLSSLDPDTQLDPQLPHFRNLSSLHIVNIRDHERSRDYIRHYVSLKTIRLDLVNIFTVEFMREVVRTGTLADLEDIAVYECEPHAMTVEALELLIKHCSHLKRIKYVETCRLIPRSFIEELKLRLLVQNFDLEII</sequence>
<evidence type="ECO:0008006" key="3">
    <source>
        <dbReference type="Google" id="ProtNLM"/>
    </source>
</evidence>
<dbReference type="Proteomes" id="UP000235965">
    <property type="component" value="Unassembled WGS sequence"/>
</dbReference>
<feature type="non-terminal residue" evidence="1">
    <location>
        <position position="1"/>
    </location>
</feature>
<dbReference type="PANTHER" id="PTHR13318">
    <property type="entry name" value="PARTNER OF PAIRED, ISOFORM B-RELATED"/>
    <property type="match status" value="1"/>
</dbReference>
<dbReference type="Gene3D" id="3.80.10.10">
    <property type="entry name" value="Ribonuclease Inhibitor"/>
    <property type="match status" value="2"/>
</dbReference>
<dbReference type="OrthoDB" id="16120at2759"/>
<dbReference type="SUPFAM" id="SSF52058">
    <property type="entry name" value="L domain-like"/>
    <property type="match status" value="1"/>
</dbReference>
<keyword evidence="2" id="KW-1185">Reference proteome</keyword>
<dbReference type="AlphaFoldDB" id="A0A2J7PSB7"/>
<accession>A0A2J7PSB7</accession>
<protein>
    <recommendedName>
        <fullName evidence="3">F-box domain-containing protein</fullName>
    </recommendedName>
</protein>
<proteinExistence type="predicted"/>